<sequence length="111" mass="12074">MRCIAGNALRPCTLAARANRQSRLMGQSMEQGGPDGSYTAMCWRVPKEAEQALVTRTAARKMALASHSKHACTSVKRGDGPSPMDTAIHRGQRRARRTTASKVESTLICDM</sequence>
<evidence type="ECO:0000313" key="2">
    <source>
        <dbReference type="Proteomes" id="UP000836387"/>
    </source>
</evidence>
<name>A0ACA9TQE4_BIOOC</name>
<dbReference type="EMBL" id="CADEHS020000007">
    <property type="protein sequence ID" value="CAG9943170.1"/>
    <property type="molecule type" value="Genomic_DNA"/>
</dbReference>
<organism evidence="1 2">
    <name type="scientific">Clonostachys rosea f. rosea IK726</name>
    <dbReference type="NCBI Taxonomy" id="1349383"/>
    <lineage>
        <taxon>Eukaryota</taxon>
        <taxon>Fungi</taxon>
        <taxon>Dikarya</taxon>
        <taxon>Ascomycota</taxon>
        <taxon>Pezizomycotina</taxon>
        <taxon>Sordariomycetes</taxon>
        <taxon>Hypocreomycetidae</taxon>
        <taxon>Hypocreales</taxon>
        <taxon>Bionectriaceae</taxon>
        <taxon>Clonostachys</taxon>
    </lineage>
</organism>
<keyword evidence="2" id="KW-1185">Reference proteome</keyword>
<accession>A0ACA9TQE4</accession>
<comment type="caution">
    <text evidence="1">The sequence shown here is derived from an EMBL/GenBank/DDBJ whole genome shotgun (WGS) entry which is preliminary data.</text>
</comment>
<evidence type="ECO:0000313" key="1">
    <source>
        <dbReference type="EMBL" id="CAG9943170.1"/>
    </source>
</evidence>
<gene>
    <name evidence="1" type="ORF">CRV2_00000325</name>
</gene>
<reference evidence="1" key="2">
    <citation type="submission" date="2021-10" db="EMBL/GenBank/DDBJ databases">
        <authorList>
            <person name="Piombo E."/>
        </authorList>
    </citation>
    <scope>NUCLEOTIDE SEQUENCE</scope>
</reference>
<dbReference type="Proteomes" id="UP000836387">
    <property type="component" value="Unassembled WGS sequence"/>
</dbReference>
<protein>
    <submittedName>
        <fullName evidence="1">Uncharacterized protein</fullName>
    </submittedName>
</protein>
<proteinExistence type="predicted"/>
<reference evidence="1" key="1">
    <citation type="submission" date="2020-04" db="EMBL/GenBank/DDBJ databases">
        <authorList>
            <person name="Broberg M."/>
        </authorList>
    </citation>
    <scope>NUCLEOTIDE SEQUENCE</scope>
</reference>